<feature type="chain" id="PRO_5001490627" description="Secreted protein" evidence="1">
    <location>
        <begin position="20"/>
        <end position="101"/>
    </location>
</feature>
<feature type="signal peptide" evidence="1">
    <location>
        <begin position="1"/>
        <end position="19"/>
    </location>
</feature>
<comment type="caution">
    <text evidence="2">The sequence shown here is derived from an EMBL/GenBank/DDBJ whole genome shotgun (WGS) entry which is preliminary data.</text>
</comment>
<proteinExistence type="predicted"/>
<name>A0A016T8W6_9BILA</name>
<organism evidence="2 3">
    <name type="scientific">Ancylostoma ceylanicum</name>
    <dbReference type="NCBI Taxonomy" id="53326"/>
    <lineage>
        <taxon>Eukaryota</taxon>
        <taxon>Metazoa</taxon>
        <taxon>Ecdysozoa</taxon>
        <taxon>Nematoda</taxon>
        <taxon>Chromadorea</taxon>
        <taxon>Rhabditida</taxon>
        <taxon>Rhabditina</taxon>
        <taxon>Rhabditomorpha</taxon>
        <taxon>Strongyloidea</taxon>
        <taxon>Ancylostomatidae</taxon>
        <taxon>Ancylostomatinae</taxon>
        <taxon>Ancylostoma</taxon>
    </lineage>
</organism>
<accession>A0A016T8W6</accession>
<keyword evidence="3" id="KW-1185">Reference proteome</keyword>
<sequence>MHIWLCNLCTLLCFTATSCLSCLNNRFEDPSEILFFPKQDFSNNTVCVVSAFVDIRSGRLARVELFGYEATLGSFLDLGHETILVSYFRFGAKLALVIHGA</sequence>
<evidence type="ECO:0000313" key="2">
    <source>
        <dbReference type="EMBL" id="EYB99145.1"/>
    </source>
</evidence>
<gene>
    <name evidence="2" type="primary">Acey_s0124.g1184</name>
    <name evidence="2" type="ORF">Y032_0124g1184</name>
</gene>
<evidence type="ECO:0000256" key="1">
    <source>
        <dbReference type="SAM" id="SignalP"/>
    </source>
</evidence>
<evidence type="ECO:0000313" key="3">
    <source>
        <dbReference type="Proteomes" id="UP000024635"/>
    </source>
</evidence>
<reference evidence="3" key="1">
    <citation type="journal article" date="2015" name="Nat. Genet.">
        <title>The genome and transcriptome of the zoonotic hookworm Ancylostoma ceylanicum identify infection-specific gene families.</title>
        <authorList>
            <person name="Schwarz E.M."/>
            <person name="Hu Y."/>
            <person name="Antoshechkin I."/>
            <person name="Miller M.M."/>
            <person name="Sternberg P.W."/>
            <person name="Aroian R.V."/>
        </authorList>
    </citation>
    <scope>NUCLEOTIDE SEQUENCE</scope>
    <source>
        <strain evidence="3">HY135</strain>
    </source>
</reference>
<dbReference type="AlphaFoldDB" id="A0A016T8W6"/>
<dbReference type="EMBL" id="JARK01001460">
    <property type="protein sequence ID" value="EYB99145.1"/>
    <property type="molecule type" value="Genomic_DNA"/>
</dbReference>
<dbReference type="Proteomes" id="UP000024635">
    <property type="component" value="Unassembled WGS sequence"/>
</dbReference>
<evidence type="ECO:0008006" key="4">
    <source>
        <dbReference type="Google" id="ProtNLM"/>
    </source>
</evidence>
<keyword evidence="1" id="KW-0732">Signal</keyword>
<protein>
    <recommendedName>
        <fullName evidence="4">Secreted protein</fullName>
    </recommendedName>
</protein>